<dbReference type="GO" id="GO:0070973">
    <property type="term" value="P:protein localization to endoplasmic reticulum exit site"/>
    <property type="evidence" value="ECO:0007669"/>
    <property type="project" value="TreeGrafter"/>
</dbReference>
<feature type="region of interest" description="Disordered" evidence="11">
    <location>
        <begin position="1"/>
        <end position="917"/>
    </location>
</feature>
<dbReference type="VEuPathDB" id="FungiDB:P168DRAFT_280161"/>
<protein>
    <recommendedName>
        <fullName evidence="10">Protein transport protein sec16</fullName>
    </recommendedName>
</protein>
<keyword evidence="16" id="KW-1185">Reference proteome</keyword>
<dbReference type="Proteomes" id="UP000234254">
    <property type="component" value="Unassembled WGS sequence"/>
</dbReference>
<feature type="compositionally biased region" description="Low complexity" evidence="11">
    <location>
        <begin position="650"/>
        <end position="661"/>
    </location>
</feature>
<evidence type="ECO:0000256" key="1">
    <source>
        <dbReference type="ARBA" id="ARBA00004397"/>
    </source>
</evidence>
<evidence type="ECO:0000256" key="4">
    <source>
        <dbReference type="ARBA" id="ARBA00022824"/>
    </source>
</evidence>
<gene>
    <name evidence="15" type="ORF">P168DRAFT_280161</name>
</gene>
<feature type="compositionally biased region" description="Polar residues" evidence="11">
    <location>
        <begin position="364"/>
        <end position="373"/>
    </location>
</feature>
<dbReference type="GO" id="GO:0005789">
    <property type="term" value="C:endoplasmic reticulum membrane"/>
    <property type="evidence" value="ECO:0007669"/>
    <property type="project" value="UniProtKB-SubCell"/>
</dbReference>
<feature type="domain" description="Sec16 central conserved" evidence="13">
    <location>
        <begin position="1029"/>
        <end position="1146"/>
    </location>
</feature>
<dbReference type="PANTHER" id="PTHR13402:SF6">
    <property type="entry name" value="SECRETORY 16, ISOFORM I"/>
    <property type="match status" value="1"/>
</dbReference>
<feature type="domain" description="Sec16 Sec23-binding" evidence="12">
    <location>
        <begin position="1206"/>
        <end position="1507"/>
    </location>
</feature>
<feature type="compositionally biased region" description="Low complexity" evidence="11">
    <location>
        <begin position="1583"/>
        <end position="1596"/>
    </location>
</feature>
<feature type="compositionally biased region" description="Low complexity" evidence="11">
    <location>
        <begin position="398"/>
        <end position="407"/>
    </location>
</feature>
<evidence type="ECO:0000259" key="14">
    <source>
        <dbReference type="Pfam" id="PF12935"/>
    </source>
</evidence>
<feature type="compositionally biased region" description="Pro residues" evidence="11">
    <location>
        <begin position="1550"/>
        <end position="1559"/>
    </location>
</feature>
<dbReference type="GO" id="GO:0012507">
    <property type="term" value="C:ER to Golgi transport vesicle membrane"/>
    <property type="evidence" value="ECO:0007669"/>
    <property type="project" value="TreeGrafter"/>
</dbReference>
<keyword evidence="7 10" id="KW-0072">Autophagy</keyword>
<feature type="compositionally biased region" description="Polar residues" evidence="11">
    <location>
        <begin position="1906"/>
        <end position="1915"/>
    </location>
</feature>
<evidence type="ECO:0000259" key="13">
    <source>
        <dbReference type="Pfam" id="PF12932"/>
    </source>
</evidence>
<feature type="compositionally biased region" description="Polar residues" evidence="11">
    <location>
        <begin position="1530"/>
        <end position="1542"/>
    </location>
</feature>
<feature type="compositionally biased region" description="Polar residues" evidence="11">
    <location>
        <begin position="1183"/>
        <end position="1195"/>
    </location>
</feature>
<feature type="compositionally biased region" description="Basic and acidic residues" evidence="11">
    <location>
        <begin position="164"/>
        <end position="189"/>
    </location>
</feature>
<feature type="compositionally biased region" description="Polar residues" evidence="11">
    <location>
        <begin position="558"/>
        <end position="573"/>
    </location>
</feature>
<reference evidence="15" key="1">
    <citation type="submission" date="2016-12" db="EMBL/GenBank/DDBJ databases">
        <title>The genomes of Aspergillus section Nigri reveals drivers in fungal speciation.</title>
        <authorList>
            <consortium name="DOE Joint Genome Institute"/>
            <person name="Vesth T.C."/>
            <person name="Nybo J."/>
            <person name="Theobald S."/>
            <person name="Brandl J."/>
            <person name="Frisvad J.C."/>
            <person name="Nielsen K.F."/>
            <person name="Lyhne E.K."/>
            <person name="Kogle M.E."/>
            <person name="Kuo A."/>
            <person name="Riley R."/>
            <person name="Clum A."/>
            <person name="Nolan M."/>
            <person name="Lipzen A."/>
            <person name="Salamov A."/>
            <person name="Henrissat B."/>
            <person name="Wiebenga A."/>
            <person name="De vries R.P."/>
            <person name="Grigoriev I.V."/>
            <person name="Mortensen U.H."/>
            <person name="Andersen M.R."/>
            <person name="Baker S.E."/>
        </authorList>
    </citation>
    <scope>NUCLEOTIDE SEQUENCE</scope>
    <source>
        <strain evidence="15">IBT 28561</strain>
    </source>
</reference>
<evidence type="ECO:0000313" key="16">
    <source>
        <dbReference type="Proteomes" id="UP000234254"/>
    </source>
</evidence>
<feature type="compositionally biased region" description="Polar residues" evidence="11">
    <location>
        <begin position="757"/>
        <end position="774"/>
    </location>
</feature>
<feature type="compositionally biased region" description="Basic and acidic residues" evidence="11">
    <location>
        <begin position="316"/>
        <end position="342"/>
    </location>
</feature>
<evidence type="ECO:0000256" key="2">
    <source>
        <dbReference type="ARBA" id="ARBA00005927"/>
    </source>
</evidence>
<feature type="compositionally biased region" description="Pro residues" evidence="11">
    <location>
        <begin position="622"/>
        <end position="649"/>
    </location>
</feature>
<feature type="compositionally biased region" description="Low complexity" evidence="11">
    <location>
        <begin position="668"/>
        <end position="687"/>
    </location>
</feature>
<evidence type="ECO:0000256" key="8">
    <source>
        <dbReference type="ARBA" id="ARBA00023136"/>
    </source>
</evidence>
<feature type="compositionally biased region" description="Basic and acidic residues" evidence="11">
    <location>
        <begin position="584"/>
        <end position="593"/>
    </location>
</feature>
<dbReference type="InterPro" id="IPR024298">
    <property type="entry name" value="Sec16_Sec23-bd"/>
</dbReference>
<dbReference type="FunFam" id="1.25.40.1030:FF:000008">
    <property type="entry name" value="Protein transport protein sec16"/>
    <property type="match status" value="1"/>
</dbReference>
<feature type="compositionally biased region" description="Polar residues" evidence="11">
    <location>
        <begin position="495"/>
        <end position="505"/>
    </location>
</feature>
<feature type="compositionally biased region" description="Low complexity" evidence="11">
    <location>
        <begin position="421"/>
        <end position="442"/>
    </location>
</feature>
<feature type="compositionally biased region" description="Polar residues" evidence="11">
    <location>
        <begin position="241"/>
        <end position="253"/>
    </location>
</feature>
<feature type="compositionally biased region" description="Polar residues" evidence="11">
    <location>
        <begin position="981"/>
        <end position="994"/>
    </location>
</feature>
<feature type="region of interest" description="Disordered" evidence="11">
    <location>
        <begin position="1508"/>
        <end position="1968"/>
    </location>
</feature>
<keyword evidence="5 10" id="KW-0931">ER-Golgi transport</keyword>
<dbReference type="GO" id="GO:0006914">
    <property type="term" value="P:autophagy"/>
    <property type="evidence" value="ECO:0007669"/>
    <property type="project" value="UniProtKB-KW"/>
</dbReference>
<keyword evidence="3 10" id="KW-0813">Transport</keyword>
<comment type="function">
    <text evidence="9 10">Involved in the initiation of assembly of the COPII coat required for the formation of transport vesicles from the endoplasmic reticulum (ER) and the selection of cargo molecules. Also involved in autophagy.</text>
</comment>
<feature type="compositionally biased region" description="Polar residues" evidence="11">
    <location>
        <begin position="81"/>
        <end position="103"/>
    </location>
</feature>
<evidence type="ECO:0000256" key="11">
    <source>
        <dbReference type="SAM" id="MobiDB-lite"/>
    </source>
</evidence>
<dbReference type="GO" id="GO:0070971">
    <property type="term" value="C:endoplasmic reticulum exit site"/>
    <property type="evidence" value="ECO:0007669"/>
    <property type="project" value="TreeGrafter"/>
</dbReference>
<accession>A0A2I1DA82</accession>
<dbReference type="Pfam" id="PF12932">
    <property type="entry name" value="Sec16"/>
    <property type="match status" value="1"/>
</dbReference>
<keyword evidence="4 10" id="KW-0256">Endoplasmic reticulum</keyword>
<dbReference type="Gene3D" id="1.25.40.1030">
    <property type="match status" value="1"/>
</dbReference>
<feature type="region of interest" description="Disordered" evidence="11">
    <location>
        <begin position="1172"/>
        <end position="1199"/>
    </location>
</feature>
<feature type="compositionally biased region" description="Basic and acidic residues" evidence="11">
    <location>
        <begin position="1756"/>
        <end position="1780"/>
    </location>
</feature>
<comment type="similarity">
    <text evidence="2 10">Belongs to the SEC16 family.</text>
</comment>
<feature type="compositionally biased region" description="Low complexity" evidence="11">
    <location>
        <begin position="1877"/>
        <end position="1896"/>
    </location>
</feature>
<evidence type="ECO:0000259" key="12">
    <source>
        <dbReference type="Pfam" id="PF12931"/>
    </source>
</evidence>
<dbReference type="GO" id="GO:0016192">
    <property type="term" value="P:vesicle-mediated transport"/>
    <property type="evidence" value="ECO:0007669"/>
    <property type="project" value="UniProtKB-KW"/>
</dbReference>
<evidence type="ECO:0000256" key="7">
    <source>
        <dbReference type="ARBA" id="ARBA00023006"/>
    </source>
</evidence>
<dbReference type="CDD" id="cd09233">
    <property type="entry name" value="ACE1-Sec16-like"/>
    <property type="match status" value="1"/>
</dbReference>
<evidence type="ECO:0000256" key="3">
    <source>
        <dbReference type="ARBA" id="ARBA00022448"/>
    </source>
</evidence>
<proteinExistence type="inferred from homology"/>
<feature type="compositionally biased region" description="Polar residues" evidence="11">
    <location>
        <begin position="60"/>
        <end position="72"/>
    </location>
</feature>
<dbReference type="RefSeq" id="XP_024695379.1">
    <property type="nucleotide sequence ID" value="XM_024835853.1"/>
</dbReference>
<feature type="compositionally biased region" description="Polar residues" evidence="11">
    <location>
        <begin position="1612"/>
        <end position="1640"/>
    </location>
</feature>
<keyword evidence="6 10" id="KW-0653">Protein transport</keyword>
<dbReference type="Pfam" id="PF12931">
    <property type="entry name" value="TPR_Sec16"/>
    <property type="match status" value="1"/>
</dbReference>
<dbReference type="GO" id="GO:0007030">
    <property type="term" value="P:Golgi organization"/>
    <property type="evidence" value="ECO:0007669"/>
    <property type="project" value="TreeGrafter"/>
</dbReference>
<dbReference type="InterPro" id="IPR024468">
    <property type="entry name" value="Sec16_N"/>
</dbReference>
<comment type="subcellular location">
    <subcellularLocation>
        <location evidence="1">Endoplasmic reticulum membrane</location>
        <topology evidence="1">Peripheral membrane protein</topology>
        <orientation evidence="1">Cytoplasmic side</orientation>
    </subcellularLocation>
</comment>
<feature type="compositionally biased region" description="Basic and acidic residues" evidence="11">
    <location>
        <begin position="1824"/>
        <end position="1835"/>
    </location>
</feature>
<name>A0A2I1DA82_ASPC2</name>
<dbReference type="PANTHER" id="PTHR13402">
    <property type="entry name" value="RGPR-RELATED"/>
    <property type="match status" value="1"/>
</dbReference>
<dbReference type="Pfam" id="PF12935">
    <property type="entry name" value="Sec16_N"/>
    <property type="match status" value="1"/>
</dbReference>
<feature type="compositionally biased region" description="Pro residues" evidence="11">
    <location>
        <begin position="688"/>
        <end position="721"/>
    </location>
</feature>
<dbReference type="EMBL" id="MSFM01000003">
    <property type="protein sequence ID" value="PKY06785.1"/>
    <property type="molecule type" value="Genomic_DNA"/>
</dbReference>
<sequence>MAHNDEVAAWNPALRAEDHEGPAETAPVDAVADSIESTPEDTPVDPDASIKDKEAEAPVQSASADTGTSETSPAGLVDSEAPQNTRESPSQEDTLDTSSTQEQVAPPATTEHQELAHKVEESQPQELKNDATGADYDRQPLDVTLDSSSTHDQVAPPATTEDPELPREAEELQHEGPKDDTTSAEHEPQEQEVQWPPNPEEPLASTSENAQELKLANDTTPFHPHVDTDVPTAPNEPPTDDGQNFWGSPTNGDAQDGFFDQLRTQTKPIYMPPEAESRFEEGVPLLEGEVASPVDVTPRKASLGKVLPEQASLEKASPEEASPEKASPETASPERKPPKEAVEDPINNIFSEDDDEDGAFFNEVQKSPQQPRISLSHHITRKSTSQVLESLDIPSVPPSDDVTSPTTQEFNSILAAAASENQTQNQDQAQGHDQAQGDDQTQSQVGRTPSEENLAAAWEAELAKDEKDSPDEDLAARWEAALDDDDDLLLEDETSTAPQETDSQHVNNVVPGAGPGGLSSPFGTPQGSVRTMAPPSYTPHQPSIADLVQGVSPAAVPQATSAPQTSYFTQLPSRPNIAANRGESFAERPKEGYKSPYDLPEDLTLPRRPHVTAKAVVTQPGNMPPPPPRQPSIPGPPPRTSATPTPPLAASPWVPSPGSELPRPPPTTQSRPTSSGRYTPAVSAAPPSSHPPPPPSQPQPPPQHQPPYQSQPPSQPPPPANPYASFSPALQPNGGGAAPPTQSPLQSPESLDPYASTLASNTLSAPTPPSTASRYSPKPPGSHLGAKPPASPRYSPAPPPSAAPPPPRNRYASQPNGIPSHGPPLPFQPRTSSPLAYHEKVSYQPQGPSENHALPTPPAVVTPANEMHPVPNDSGSIGAAPPTHVDPSQGTWSPGATKATPGVEQPPSPPKARYAPPAYVDEFTKRVAPISSPPPVSVPSVAEPQFVAPRRSQTQSPGQHAMGPRLSVPSLDPQLRPASAHGTSSPTKAVSPYAPSQVSLHNRTVSQTLDFIPPSDGQEMDPLERWKGAPIVKFAFGGTITSCFPQHIPRYTAGQTAPKIKPSPGEVKLRQLNDLIPAADSIVQHPGPLRSKSKKKDLLAWLSSKIAAFENEGIAEAARLHPDPHKRHDEKVLLWKIVRLLVEHDGNLEGSAEAKSALRNIIFPNLPQNTESDQTYGAGLPTVNHSPSPNASSQPDAADLRSVDSIRNSLVDGDREKAVWNAVDNRLWGHAMIIASTLDKSVWKQVVQEFVRREVRSSTNNTESLAALYEIFAGNVDESIDELVPPSARAGLQMISKVEGQGPAKGALDGLESWRDTLGLVLSNRSPGDHTALLALGRLLLSYGRAEAAHICFIFSHAPVFGGADDPQAGVVLLGVDHQHLPSNGLNDDDAILLTEAYEFAVSVLAGSQTPTFPHLLAYKLIHAWSLADRGRTSEAQQYCDAIEAALKATTKPSGYHNQQLFFGVEELSARLRQTTTDAGSSWISRPSMEKVSGSMWSKFNKFVSGEDSDAVSTGSGKVGEQDVGPFANFSGTPTVSRSPSVTDLYGSYPAPPPQPVPGSGPSRYQPANPYAPNPSPEHFRGGRSSFDSQRSSSFQYPSGQRRGSQDPATPIDSSFYQGGSVHNSPSAMGYQSTPPQTSYMPLAPVDEDTAAQSYPGVSIAPVQGSHGTASSYQPSGYEPVSQPLNQIPPPPTQTDGGYMPPFSGGGGYEPPSIDASTPPVPEISEESVDEQHKKKPSIMDDDDDDLSARAAAMQKAEKERKDREADEAFKKAAEEDAKKPGPAKKGWFGGWFGGAKKESDNAHHTGGPIRAKLGEENSFYYDTELKKWVNKKDPNSATVARATPPPPKAMPSRTASGSSAAPSQGGASPMLPPQGRPSSSAGAPPSLSSSPGPSTLAPPPMLGTTPRSVSTGAPMSTPPDATAGPPRPTSSLSHASSIDDLLGAPTARRGAGPRGKKKGRYVDVMAK</sequence>
<feature type="compositionally biased region" description="Basic and acidic residues" evidence="11">
    <location>
        <begin position="111"/>
        <end position="121"/>
    </location>
</feature>
<organism evidence="15 16">
    <name type="scientific">Aspergillus campestris (strain IBT 28561)</name>
    <dbReference type="NCBI Taxonomy" id="1392248"/>
    <lineage>
        <taxon>Eukaryota</taxon>
        <taxon>Fungi</taxon>
        <taxon>Dikarya</taxon>
        <taxon>Ascomycota</taxon>
        <taxon>Pezizomycotina</taxon>
        <taxon>Eurotiomycetes</taxon>
        <taxon>Eurotiomycetidae</taxon>
        <taxon>Eurotiales</taxon>
        <taxon>Aspergillaceae</taxon>
        <taxon>Aspergillus</taxon>
        <taxon>Aspergillus subgen. Circumdati</taxon>
    </lineage>
</organism>
<comment type="caution">
    <text evidence="15">The sequence shown here is derived from an EMBL/GenBank/DDBJ whole genome shotgun (WGS) entry which is preliminary data.</text>
</comment>
<dbReference type="OrthoDB" id="8918678at2759"/>
<evidence type="ECO:0000256" key="5">
    <source>
        <dbReference type="ARBA" id="ARBA00022892"/>
    </source>
</evidence>
<feature type="domain" description="Sec16 N-terminal" evidence="14">
    <location>
        <begin position="243"/>
        <end position="539"/>
    </location>
</feature>
<feature type="compositionally biased region" description="Low complexity" evidence="11">
    <location>
        <begin position="451"/>
        <end position="460"/>
    </location>
</feature>
<keyword evidence="8 10" id="KW-0472">Membrane</keyword>
<feature type="compositionally biased region" description="Acidic residues" evidence="11">
    <location>
        <begin position="481"/>
        <end position="494"/>
    </location>
</feature>
<feature type="compositionally biased region" description="Pro residues" evidence="11">
    <location>
        <begin position="789"/>
        <end position="808"/>
    </location>
</feature>
<dbReference type="GeneID" id="36543377"/>
<feature type="region of interest" description="Disordered" evidence="11">
    <location>
        <begin position="947"/>
        <end position="994"/>
    </location>
</feature>
<dbReference type="GO" id="GO:0015031">
    <property type="term" value="P:protein transport"/>
    <property type="evidence" value="ECO:0007669"/>
    <property type="project" value="UniProtKB-KW"/>
</dbReference>
<evidence type="ECO:0000313" key="15">
    <source>
        <dbReference type="EMBL" id="PKY06785.1"/>
    </source>
</evidence>
<dbReference type="InterPro" id="IPR024340">
    <property type="entry name" value="Sec16_CCD"/>
</dbReference>
<evidence type="ECO:0000256" key="9">
    <source>
        <dbReference type="ARBA" id="ARBA00024687"/>
    </source>
</evidence>
<evidence type="ECO:0000256" key="10">
    <source>
        <dbReference type="RuleBase" id="RU364101"/>
    </source>
</evidence>
<evidence type="ECO:0000256" key="6">
    <source>
        <dbReference type="ARBA" id="ARBA00022927"/>
    </source>
</evidence>
<feature type="compositionally biased region" description="Polar residues" evidence="11">
    <location>
        <begin position="1666"/>
        <end position="1675"/>
    </location>
</feature>
<feature type="compositionally biased region" description="Low complexity" evidence="11">
    <location>
        <begin position="1856"/>
        <end position="1870"/>
    </location>
</feature>